<proteinExistence type="predicted"/>
<dbReference type="AlphaFoldDB" id="A0AAD5QEQ3"/>
<organism evidence="1 2">
    <name type="scientific">Pythium insidiosum</name>
    <name type="common">Pythiosis disease agent</name>
    <dbReference type="NCBI Taxonomy" id="114742"/>
    <lineage>
        <taxon>Eukaryota</taxon>
        <taxon>Sar</taxon>
        <taxon>Stramenopiles</taxon>
        <taxon>Oomycota</taxon>
        <taxon>Peronosporomycetes</taxon>
        <taxon>Pythiales</taxon>
        <taxon>Pythiaceae</taxon>
        <taxon>Pythium</taxon>
    </lineage>
</organism>
<comment type="caution">
    <text evidence="1">The sequence shown here is derived from an EMBL/GenBank/DDBJ whole genome shotgun (WGS) entry which is preliminary data.</text>
</comment>
<gene>
    <name evidence="1" type="ORF">P43SY_000743</name>
</gene>
<name>A0AAD5QEQ3_PYTIN</name>
<dbReference type="EMBL" id="JAKCXM010000008">
    <property type="protein sequence ID" value="KAJ0408847.1"/>
    <property type="molecule type" value="Genomic_DNA"/>
</dbReference>
<dbReference type="Proteomes" id="UP001209570">
    <property type="component" value="Unassembled WGS sequence"/>
</dbReference>
<accession>A0AAD5QEQ3</accession>
<evidence type="ECO:0000313" key="2">
    <source>
        <dbReference type="Proteomes" id="UP001209570"/>
    </source>
</evidence>
<keyword evidence="2" id="KW-1185">Reference proteome</keyword>
<reference evidence="1" key="1">
    <citation type="submission" date="2021-12" db="EMBL/GenBank/DDBJ databases">
        <title>Prjna785345.</title>
        <authorList>
            <person name="Rujirawat T."/>
            <person name="Krajaejun T."/>
        </authorList>
    </citation>
    <scope>NUCLEOTIDE SEQUENCE</scope>
    <source>
        <strain evidence="1">Pi057C3</strain>
    </source>
</reference>
<protein>
    <submittedName>
        <fullName evidence="1">Uncharacterized protein</fullName>
    </submittedName>
</protein>
<evidence type="ECO:0000313" key="1">
    <source>
        <dbReference type="EMBL" id="KAJ0408847.1"/>
    </source>
</evidence>
<sequence length="385" mass="42469">MSTLQLSSLVRAWWRAHEALGMSVQLKDDPQVSFSDRQRRVSCGARKVDVALGDDGGATASVAHTAAASLAELLRLLAVAARAGPTVFGVVAAGDDQPLMFHNMFGGWNEASSSDEYKALRAALETMAANVPRMNGPQLGVALRLDPSAVGGFEFAQFVRYTEEFLDGLSSFESQFIGLVLSVRNAGEYLPQIFYDALYAWDASSATEDFTALHEALETIETRTAWKEGPQFGVTLELFPMRYWGSRFVESTPAEQRPLVINPMALFDKLRCGKESPVSFDYLTELRMTLNLFHLPTGGAVKVPYIDDLPRAPLQILNVRWIAPLNGLRANMLQLILRHCGETLQSLCLDMMEYNKDPYGSDIAEIIFSTCPQLRFGLSSLADQI</sequence>